<dbReference type="Proteomes" id="UP000324797">
    <property type="component" value="Unassembled WGS sequence"/>
</dbReference>
<protein>
    <submittedName>
        <fullName evidence="1">Uncharacterized protein</fullName>
    </submittedName>
</protein>
<gene>
    <name evidence="1" type="ORF">FXV83_15905</name>
</gene>
<dbReference type="AlphaFoldDB" id="A0A5S4YWV7"/>
<proteinExistence type="predicted"/>
<keyword evidence="2" id="KW-1185">Reference proteome</keyword>
<name>A0A5S4YWV7_9BRAD</name>
<evidence type="ECO:0000313" key="2">
    <source>
        <dbReference type="Proteomes" id="UP000324797"/>
    </source>
</evidence>
<reference evidence="1 2" key="1">
    <citation type="submission" date="2019-08" db="EMBL/GenBank/DDBJ databases">
        <title>Bradyrhizobium hipponensis sp. nov., a rhizobium isolated from a Lupinus angustifolius root nodule in Tunisia.</title>
        <authorList>
            <person name="Off K."/>
            <person name="Rejili M."/>
            <person name="Mars M."/>
            <person name="Brachmann A."/>
            <person name="Marin M."/>
        </authorList>
    </citation>
    <scope>NUCLEOTIDE SEQUENCE [LARGE SCALE GENOMIC DNA]</scope>
    <source>
        <strain evidence="2">aSej3</strain>
    </source>
</reference>
<organism evidence="1 2">
    <name type="scientific">Bradyrhizobium hipponense</name>
    <dbReference type="NCBI Taxonomy" id="2605638"/>
    <lineage>
        <taxon>Bacteria</taxon>
        <taxon>Pseudomonadati</taxon>
        <taxon>Pseudomonadota</taxon>
        <taxon>Alphaproteobacteria</taxon>
        <taxon>Hyphomicrobiales</taxon>
        <taxon>Nitrobacteraceae</taxon>
        <taxon>Bradyrhizobium</taxon>
    </lineage>
</organism>
<dbReference type="RefSeq" id="WP_148740353.1">
    <property type="nucleotide sequence ID" value="NZ_VSTH01000051.1"/>
</dbReference>
<comment type="caution">
    <text evidence="1">The sequence shown here is derived from an EMBL/GenBank/DDBJ whole genome shotgun (WGS) entry which is preliminary data.</text>
</comment>
<sequence>MNPRFLPTDVGGKVVRVVEESGEVVEVIGRCLRIYGKIGRFGLASTFPGGGPNNAALFLSELADLRHAISQVENSLTDFAKVKVGNTELVWTNELATAAELKEMYEDEEMSDEDFLANNKVIGMCAGQWHREGLEYRLYKDPNWDEPDDVGC</sequence>
<accession>A0A5S4YWV7</accession>
<dbReference type="EMBL" id="VSTH01000051">
    <property type="protein sequence ID" value="TYO65419.1"/>
    <property type="molecule type" value="Genomic_DNA"/>
</dbReference>
<evidence type="ECO:0000313" key="1">
    <source>
        <dbReference type="EMBL" id="TYO65419.1"/>
    </source>
</evidence>